<evidence type="ECO:0000313" key="1">
    <source>
        <dbReference type="EMBL" id="NHR05728.1"/>
    </source>
</evidence>
<proteinExistence type="predicted"/>
<protein>
    <submittedName>
        <fullName evidence="1">Uncharacterized protein</fullName>
    </submittedName>
</protein>
<organism evidence="1 2">
    <name type="scientific">Chromobacterium fluminis</name>
    <dbReference type="NCBI Taxonomy" id="3044269"/>
    <lineage>
        <taxon>Bacteria</taxon>
        <taxon>Pseudomonadati</taxon>
        <taxon>Pseudomonadota</taxon>
        <taxon>Betaproteobacteria</taxon>
        <taxon>Neisseriales</taxon>
        <taxon>Chromobacteriaceae</taxon>
        <taxon>Chromobacterium</taxon>
    </lineage>
</organism>
<keyword evidence="2" id="KW-1185">Reference proteome</keyword>
<comment type="caution">
    <text evidence="1">The sequence shown here is derived from an EMBL/GenBank/DDBJ whole genome shotgun (WGS) entry which is preliminary data.</text>
</comment>
<name>A0ABX0L9E2_9NEIS</name>
<dbReference type="EMBL" id="JAAOMA010000013">
    <property type="protein sequence ID" value="NHR05728.1"/>
    <property type="molecule type" value="Genomic_DNA"/>
</dbReference>
<gene>
    <name evidence="1" type="ORF">HA052_11005</name>
</gene>
<accession>A0ABX0L9E2</accession>
<dbReference type="RefSeq" id="WP_166451973.1">
    <property type="nucleotide sequence ID" value="NZ_JAAOMA010000013.1"/>
</dbReference>
<dbReference type="Proteomes" id="UP001515641">
    <property type="component" value="Unassembled WGS sequence"/>
</dbReference>
<reference evidence="1 2" key="1">
    <citation type="submission" date="2020-03" db="EMBL/GenBank/DDBJ databases">
        <title>Draft genome sequence of environmentally isolated cultures.</title>
        <authorList>
            <person name="Wilson H.S."/>
            <person name="De Leon M.E."/>
        </authorList>
    </citation>
    <scope>NUCLEOTIDE SEQUENCE [LARGE SCALE GENOMIC DNA]</scope>
    <source>
        <strain evidence="1 2">HSC-31F16</strain>
    </source>
</reference>
<evidence type="ECO:0000313" key="2">
    <source>
        <dbReference type="Proteomes" id="UP001515641"/>
    </source>
</evidence>
<sequence length="257" mass="26948">MSQFGFGSGILWATPQKDALGNVIANPTPIMVGVMQEGSVDINFENKTLHGQNQFPVAVGRGKGKITGKAKFAQLFGSMFNSIIFGQTLTGGLVTANYDTAGQAIPASPSQVTVSPPNGGTFTRDFGVIGSKGLPLKRVASAPTAGQYMVAAGGQYTFATADAGKTVFINYEYTVDTASAPDATKSTVMNLPMGSAPAFTADLFMPYQGNSMKITLFSAIAGKLSLSTKQDDFLVPEFDFEAFADPMGRVVAYSLSE</sequence>